<gene>
    <name evidence="3" type="ORF">S03H2_40175</name>
</gene>
<name>X1IAD3_9ZZZZ</name>
<evidence type="ECO:0000256" key="1">
    <source>
        <dbReference type="SAM" id="Phobius"/>
    </source>
</evidence>
<reference evidence="3" key="1">
    <citation type="journal article" date="2014" name="Front. Microbiol.">
        <title>High frequency of phylogenetically diverse reductive dehalogenase-homologous genes in deep subseafloor sedimentary metagenomes.</title>
        <authorList>
            <person name="Kawai M."/>
            <person name="Futagami T."/>
            <person name="Toyoda A."/>
            <person name="Takaki Y."/>
            <person name="Nishi S."/>
            <person name="Hori S."/>
            <person name="Arai W."/>
            <person name="Tsubouchi T."/>
            <person name="Morono Y."/>
            <person name="Uchiyama I."/>
            <person name="Ito T."/>
            <person name="Fujiyama A."/>
            <person name="Inagaki F."/>
            <person name="Takami H."/>
        </authorList>
    </citation>
    <scope>NUCLEOTIDE SEQUENCE</scope>
    <source>
        <strain evidence="3">Expedition CK06-06</strain>
    </source>
</reference>
<comment type="caution">
    <text evidence="3">The sequence shown here is derived from an EMBL/GenBank/DDBJ whole genome shotgun (WGS) entry which is preliminary data.</text>
</comment>
<feature type="domain" description="DUF7088" evidence="2">
    <location>
        <begin position="39"/>
        <end position="94"/>
    </location>
</feature>
<keyword evidence="1" id="KW-1133">Transmembrane helix</keyword>
<proteinExistence type="predicted"/>
<keyword evidence="1" id="KW-0472">Membrane</keyword>
<sequence>MITITNRRNFLIYIAIVIGTVVFANLISRRLFFRWDLTKNKVYTLSGSSRNIIGQLDDRLLAKVYFSDNLPGELANSRRYLQDILEEFQAYSGG</sequence>
<feature type="non-terminal residue" evidence="3">
    <location>
        <position position="94"/>
    </location>
</feature>
<accession>X1IAD3</accession>
<dbReference type="AlphaFoldDB" id="X1IAD3"/>
<dbReference type="EMBL" id="BARU01024892">
    <property type="protein sequence ID" value="GAH54513.1"/>
    <property type="molecule type" value="Genomic_DNA"/>
</dbReference>
<protein>
    <recommendedName>
        <fullName evidence="2">DUF7088 domain-containing protein</fullName>
    </recommendedName>
</protein>
<keyword evidence="1" id="KW-0812">Transmembrane</keyword>
<feature type="transmembrane region" description="Helical" evidence="1">
    <location>
        <begin position="12"/>
        <end position="32"/>
    </location>
</feature>
<dbReference type="InterPro" id="IPR055396">
    <property type="entry name" value="DUF7088"/>
</dbReference>
<organism evidence="3">
    <name type="scientific">marine sediment metagenome</name>
    <dbReference type="NCBI Taxonomy" id="412755"/>
    <lineage>
        <taxon>unclassified sequences</taxon>
        <taxon>metagenomes</taxon>
        <taxon>ecological metagenomes</taxon>
    </lineage>
</organism>
<evidence type="ECO:0000313" key="3">
    <source>
        <dbReference type="EMBL" id="GAH54513.1"/>
    </source>
</evidence>
<evidence type="ECO:0000259" key="2">
    <source>
        <dbReference type="Pfam" id="PF23357"/>
    </source>
</evidence>
<dbReference type="Pfam" id="PF23357">
    <property type="entry name" value="DUF7088"/>
    <property type="match status" value="1"/>
</dbReference>